<evidence type="ECO:0000256" key="1">
    <source>
        <dbReference type="ARBA" id="ARBA00004141"/>
    </source>
</evidence>
<feature type="transmembrane region" description="Helical" evidence="5">
    <location>
        <begin position="191"/>
        <end position="215"/>
    </location>
</feature>
<evidence type="ECO:0000313" key="7">
    <source>
        <dbReference type="Proteomes" id="UP000005239"/>
    </source>
</evidence>
<dbReference type="PROSITE" id="PS50216">
    <property type="entry name" value="DHHC"/>
    <property type="match status" value="1"/>
</dbReference>
<keyword evidence="5" id="KW-0808">Transferase</keyword>
<evidence type="ECO:0000313" key="6">
    <source>
        <dbReference type="EnsemblMetazoa" id="PPA43506.1"/>
    </source>
</evidence>
<evidence type="ECO:0000256" key="2">
    <source>
        <dbReference type="ARBA" id="ARBA00022692"/>
    </source>
</evidence>
<keyword evidence="3 5" id="KW-1133">Transmembrane helix</keyword>
<protein>
    <recommendedName>
        <fullName evidence="5">Palmitoyltransferase</fullName>
        <ecNumber evidence="5">2.3.1.225</ecNumber>
    </recommendedName>
</protein>
<reference evidence="6" key="2">
    <citation type="submission" date="2022-06" db="UniProtKB">
        <authorList>
            <consortium name="EnsemblMetazoa"/>
        </authorList>
    </citation>
    <scope>IDENTIFICATION</scope>
    <source>
        <strain evidence="6">PS312</strain>
    </source>
</reference>
<dbReference type="Proteomes" id="UP000005239">
    <property type="component" value="Unassembled WGS sequence"/>
</dbReference>
<gene>
    <name evidence="6" type="primary">WBGene00281875</name>
</gene>
<evidence type="ECO:0000256" key="5">
    <source>
        <dbReference type="RuleBase" id="RU079119"/>
    </source>
</evidence>
<dbReference type="GO" id="GO:0005794">
    <property type="term" value="C:Golgi apparatus"/>
    <property type="evidence" value="ECO:0000318"/>
    <property type="project" value="GO_Central"/>
</dbReference>
<dbReference type="GO" id="GO:0006612">
    <property type="term" value="P:protein targeting to membrane"/>
    <property type="evidence" value="ECO:0000318"/>
    <property type="project" value="GO_Central"/>
</dbReference>
<dbReference type="GO" id="GO:0016020">
    <property type="term" value="C:membrane"/>
    <property type="evidence" value="ECO:0007669"/>
    <property type="project" value="UniProtKB-SubCell"/>
</dbReference>
<feature type="transmembrane region" description="Helical" evidence="5">
    <location>
        <begin position="55"/>
        <end position="77"/>
    </location>
</feature>
<accession>A0A8R1Z5V5</accession>
<dbReference type="InterPro" id="IPR001594">
    <property type="entry name" value="Palmitoyltrfase_DHHC"/>
</dbReference>
<sequence length="274" mass="31511">MLLERSPGGCLRAFKAFRRYSNRLTPLIVVVLLLSLLYCALCVAIPYYLKGTKHAFLYYLIHPILGFSLLHTCFHYYRLFAPKSPYRRFEAQRDLPVISDYCSSCDDFVIGLYGHASFLGVCIGLHNGRHFLALLVYGILYSAVAAAITVPLAVQLLWEPSLLYRICYDSHLGPLALFYCYSWSSSQSFMLYYLLSATTAICIAVSLVPVLLLYARFIINGWSFSAPENRLWISQFDRNFMQKFLRLPDRVQLRTILATMVIPTRFEPCDEFNR</sequence>
<keyword evidence="2 5" id="KW-0812">Transmembrane</keyword>
<comment type="domain">
    <text evidence="5">The DHHC domain is required for palmitoyltransferase activity.</text>
</comment>
<keyword evidence="5" id="KW-0012">Acyltransferase</keyword>
<comment type="catalytic activity">
    <reaction evidence="5">
        <text>L-cysteinyl-[protein] + hexadecanoyl-CoA = S-hexadecanoyl-L-cysteinyl-[protein] + CoA</text>
        <dbReference type="Rhea" id="RHEA:36683"/>
        <dbReference type="Rhea" id="RHEA-COMP:10131"/>
        <dbReference type="Rhea" id="RHEA-COMP:11032"/>
        <dbReference type="ChEBI" id="CHEBI:29950"/>
        <dbReference type="ChEBI" id="CHEBI:57287"/>
        <dbReference type="ChEBI" id="CHEBI:57379"/>
        <dbReference type="ChEBI" id="CHEBI:74151"/>
        <dbReference type="EC" id="2.3.1.225"/>
    </reaction>
</comment>
<comment type="similarity">
    <text evidence="5">Belongs to the DHHC palmitoyltransferase family.</text>
</comment>
<feature type="transmembrane region" description="Helical" evidence="5">
    <location>
        <begin position="131"/>
        <end position="154"/>
    </location>
</feature>
<evidence type="ECO:0000256" key="3">
    <source>
        <dbReference type="ARBA" id="ARBA00022989"/>
    </source>
</evidence>
<dbReference type="Pfam" id="PF01529">
    <property type="entry name" value="DHHC"/>
    <property type="match status" value="1"/>
</dbReference>
<accession>A0A2A6C9K0</accession>
<keyword evidence="7" id="KW-1185">Reference proteome</keyword>
<reference evidence="7" key="1">
    <citation type="journal article" date="2008" name="Nat. Genet.">
        <title>The Pristionchus pacificus genome provides a unique perspective on nematode lifestyle and parasitism.</title>
        <authorList>
            <person name="Dieterich C."/>
            <person name="Clifton S.W."/>
            <person name="Schuster L.N."/>
            <person name="Chinwalla A."/>
            <person name="Delehaunty K."/>
            <person name="Dinkelacker I."/>
            <person name="Fulton L."/>
            <person name="Fulton R."/>
            <person name="Godfrey J."/>
            <person name="Minx P."/>
            <person name="Mitreva M."/>
            <person name="Roeseler W."/>
            <person name="Tian H."/>
            <person name="Witte H."/>
            <person name="Yang S.P."/>
            <person name="Wilson R.K."/>
            <person name="Sommer R.J."/>
        </authorList>
    </citation>
    <scope>NUCLEOTIDE SEQUENCE [LARGE SCALE GENOMIC DNA]</scope>
    <source>
        <strain evidence="7">PS312</strain>
    </source>
</reference>
<dbReference type="GO" id="GO:0005783">
    <property type="term" value="C:endoplasmic reticulum"/>
    <property type="evidence" value="ECO:0000318"/>
    <property type="project" value="GO_Central"/>
</dbReference>
<feature type="transmembrane region" description="Helical" evidence="5">
    <location>
        <begin position="24"/>
        <end position="49"/>
    </location>
</feature>
<keyword evidence="4 5" id="KW-0472">Membrane</keyword>
<proteinExistence type="inferred from homology"/>
<evidence type="ECO:0000256" key="4">
    <source>
        <dbReference type="ARBA" id="ARBA00023136"/>
    </source>
</evidence>
<organism evidence="6 7">
    <name type="scientific">Pristionchus pacificus</name>
    <name type="common">Parasitic nematode worm</name>
    <dbReference type="NCBI Taxonomy" id="54126"/>
    <lineage>
        <taxon>Eukaryota</taxon>
        <taxon>Metazoa</taxon>
        <taxon>Ecdysozoa</taxon>
        <taxon>Nematoda</taxon>
        <taxon>Chromadorea</taxon>
        <taxon>Rhabditida</taxon>
        <taxon>Rhabditina</taxon>
        <taxon>Diplogasteromorpha</taxon>
        <taxon>Diplogasteroidea</taxon>
        <taxon>Neodiplogasteridae</taxon>
        <taxon>Pristionchus</taxon>
    </lineage>
</organism>
<dbReference type="AlphaFoldDB" id="A0A2A6C9K0"/>
<comment type="subcellular location">
    <subcellularLocation>
        <location evidence="1">Membrane</location>
        <topology evidence="1">Multi-pass membrane protein</topology>
    </subcellularLocation>
</comment>
<dbReference type="EnsemblMetazoa" id="PPA43506.1">
    <property type="protein sequence ID" value="PPA43506.1"/>
    <property type="gene ID" value="WBGene00281875"/>
</dbReference>
<dbReference type="GO" id="GO:0019706">
    <property type="term" value="F:protein-cysteine S-palmitoyltransferase activity"/>
    <property type="evidence" value="ECO:0000318"/>
    <property type="project" value="GO_Central"/>
</dbReference>
<dbReference type="EC" id="2.3.1.225" evidence="5"/>
<dbReference type="OrthoDB" id="302728at2759"/>
<name>A0A2A6C9K0_PRIPA</name>